<dbReference type="GO" id="GO:0003899">
    <property type="term" value="F:DNA-directed RNA polymerase activity"/>
    <property type="evidence" value="ECO:0007669"/>
    <property type="project" value="UniProtKB-UniRule"/>
</dbReference>
<dbReference type="InterPro" id="IPR011263">
    <property type="entry name" value="DNA-dir_RNA_pol_RpoA/D/Rpb3"/>
</dbReference>
<comment type="function">
    <text evidence="11">DNA-dependent RNA polymerase catalyzes the transcription of DNA into RNA using the four ribonucleoside triphosphates as substrates.</text>
</comment>
<evidence type="ECO:0000256" key="7">
    <source>
        <dbReference type="ARBA" id="ARBA00023163"/>
    </source>
</evidence>
<dbReference type="NCBIfam" id="TIGR02027">
    <property type="entry name" value="rpoA"/>
    <property type="match status" value="1"/>
</dbReference>
<evidence type="ECO:0000256" key="1">
    <source>
        <dbReference type="ARBA" id="ARBA00007123"/>
    </source>
</evidence>
<dbReference type="InterPro" id="IPR036643">
    <property type="entry name" value="RNApol_insert_sf"/>
</dbReference>
<dbReference type="Pfam" id="PF01000">
    <property type="entry name" value="RNA_pol_A_bac"/>
    <property type="match status" value="1"/>
</dbReference>
<feature type="region of interest" description="Disordered" evidence="12">
    <location>
        <begin position="235"/>
        <end position="256"/>
    </location>
</feature>
<evidence type="ECO:0000256" key="3">
    <source>
        <dbReference type="ARBA" id="ARBA00015972"/>
    </source>
</evidence>
<evidence type="ECO:0000313" key="14">
    <source>
        <dbReference type="EMBL" id="OHA03642.1"/>
    </source>
</evidence>
<comment type="caution">
    <text evidence="14">The sequence shown here is derived from an EMBL/GenBank/DDBJ whole genome shotgun (WGS) entry which is preliminary data.</text>
</comment>
<evidence type="ECO:0000256" key="12">
    <source>
        <dbReference type="SAM" id="MobiDB-lite"/>
    </source>
</evidence>
<keyword evidence="6 11" id="KW-0548">Nucleotidyltransferase</keyword>
<dbReference type="GO" id="GO:0006351">
    <property type="term" value="P:DNA-templated transcription"/>
    <property type="evidence" value="ECO:0007669"/>
    <property type="project" value="UniProtKB-UniRule"/>
</dbReference>
<accession>A0A1G2KYR4</accession>
<comment type="domain">
    <text evidence="11">The N-terminal domain is essential for RNAP assembly and basal transcription, whereas the C-terminal domain is involved in interaction with transcriptional regulators and with upstream promoter elements.</text>
</comment>
<dbReference type="GO" id="GO:0005737">
    <property type="term" value="C:cytoplasm"/>
    <property type="evidence" value="ECO:0007669"/>
    <property type="project" value="UniProtKB-ARBA"/>
</dbReference>
<sequence>MSIPLPQKPNVIRDEGNRAVIEIEGLYPGYGHTIGNSMRRILLSSLKGSAITLVKIEGVGHEFSTIAGVMEDVTDLTLNVKQMRFRLHEDGPFTITLSATGDQEVTGKDFKMPSQVELVSPDLHIATITAKKTTLHIEAVVESGLGYVPVEARSKEKMDVGSIALDAAFSPVRHVNYEVENMRVGDRTDYNRLLITIETDGSLEPKEAFMSAAGILTEQCSAIREGFAVSLPTLPDISEAHPESGDDEQEPDTRDEEVLKTKLDDLRISSRTLNALREAGLKTVGGLARKRTSSLGEIEGIGGKGIQEIKKALGNFGITLKP</sequence>
<dbReference type="SUPFAM" id="SSF56553">
    <property type="entry name" value="Insert subdomain of RNA polymerase alpha subunit"/>
    <property type="match status" value="1"/>
</dbReference>
<dbReference type="CDD" id="cd06928">
    <property type="entry name" value="RNAP_alpha_NTD"/>
    <property type="match status" value="1"/>
</dbReference>
<comment type="subunit">
    <text evidence="11">Homodimer. The RNAP catalytic core consists of 2 alpha, 1 beta, 1 beta' and 1 omega subunit. When a sigma factor is associated with the core the holoenzyme is formed, which can initiate transcription.</text>
</comment>
<dbReference type="Gene3D" id="1.10.150.20">
    <property type="entry name" value="5' to 3' exonuclease, C-terminal subdomain"/>
    <property type="match status" value="1"/>
</dbReference>
<keyword evidence="4 11" id="KW-0240">DNA-directed RNA polymerase</keyword>
<comment type="catalytic activity">
    <reaction evidence="10 11">
        <text>RNA(n) + a ribonucleoside 5'-triphosphate = RNA(n+1) + diphosphate</text>
        <dbReference type="Rhea" id="RHEA:21248"/>
        <dbReference type="Rhea" id="RHEA-COMP:14527"/>
        <dbReference type="Rhea" id="RHEA-COMP:17342"/>
        <dbReference type="ChEBI" id="CHEBI:33019"/>
        <dbReference type="ChEBI" id="CHEBI:61557"/>
        <dbReference type="ChEBI" id="CHEBI:140395"/>
        <dbReference type="EC" id="2.7.7.6"/>
    </reaction>
</comment>
<evidence type="ECO:0000256" key="5">
    <source>
        <dbReference type="ARBA" id="ARBA00022679"/>
    </source>
</evidence>
<dbReference type="SMART" id="SM00662">
    <property type="entry name" value="RPOLD"/>
    <property type="match status" value="1"/>
</dbReference>
<protein>
    <recommendedName>
        <fullName evidence="3 11">DNA-directed RNA polymerase subunit alpha</fullName>
        <shortName evidence="11">RNAP subunit alpha</shortName>
        <ecNumber evidence="2 11">2.7.7.6</ecNumber>
    </recommendedName>
    <alternativeName>
        <fullName evidence="9 11">RNA polymerase subunit alpha</fullName>
    </alternativeName>
    <alternativeName>
        <fullName evidence="8 11">Transcriptase subunit alpha</fullName>
    </alternativeName>
</protein>
<dbReference type="GO" id="GO:0046983">
    <property type="term" value="F:protein dimerization activity"/>
    <property type="evidence" value="ECO:0007669"/>
    <property type="project" value="InterPro"/>
</dbReference>
<dbReference type="HAMAP" id="MF_00059">
    <property type="entry name" value="RNApol_bact_RpoA"/>
    <property type="match status" value="1"/>
</dbReference>
<comment type="similarity">
    <text evidence="1 11">Belongs to the RNA polymerase alpha chain family.</text>
</comment>
<organism evidence="14 15">
    <name type="scientific">Candidatus Sungbacteria bacterium RIFCSPHIGHO2_02_FULL_53_17</name>
    <dbReference type="NCBI Taxonomy" id="1802275"/>
    <lineage>
        <taxon>Bacteria</taxon>
        <taxon>Candidatus Sungiibacteriota</taxon>
    </lineage>
</organism>
<keyword evidence="7 11" id="KW-0804">Transcription</keyword>
<dbReference type="EMBL" id="MHQN01000014">
    <property type="protein sequence ID" value="OHA03642.1"/>
    <property type="molecule type" value="Genomic_DNA"/>
</dbReference>
<evidence type="ECO:0000256" key="10">
    <source>
        <dbReference type="ARBA" id="ARBA00048552"/>
    </source>
</evidence>
<feature type="domain" description="DNA-directed RNA polymerase RpoA/D/Rpb3-type" evidence="13">
    <location>
        <begin position="18"/>
        <end position="226"/>
    </location>
</feature>
<evidence type="ECO:0000256" key="6">
    <source>
        <dbReference type="ARBA" id="ARBA00022695"/>
    </source>
</evidence>
<evidence type="ECO:0000259" key="13">
    <source>
        <dbReference type="SMART" id="SM00662"/>
    </source>
</evidence>
<feature type="region of interest" description="Alpha C-terminal domain (alpha-CTD)" evidence="11">
    <location>
        <begin position="258"/>
        <end position="322"/>
    </location>
</feature>
<proteinExistence type="inferred from homology"/>
<dbReference type="Pfam" id="PF03118">
    <property type="entry name" value="RNA_pol_A_CTD"/>
    <property type="match status" value="1"/>
</dbReference>
<gene>
    <name evidence="11" type="primary">rpoA</name>
    <name evidence="14" type="ORF">A3C92_01035</name>
</gene>
<dbReference type="Pfam" id="PF01193">
    <property type="entry name" value="RNA_pol_L"/>
    <property type="match status" value="1"/>
</dbReference>
<dbReference type="InterPro" id="IPR036603">
    <property type="entry name" value="RBP11-like"/>
</dbReference>
<dbReference type="FunFam" id="2.170.120.12:FF:000001">
    <property type="entry name" value="DNA-directed RNA polymerase subunit alpha"/>
    <property type="match status" value="1"/>
</dbReference>
<evidence type="ECO:0000256" key="11">
    <source>
        <dbReference type="HAMAP-Rule" id="MF_00059"/>
    </source>
</evidence>
<dbReference type="GO" id="GO:0003677">
    <property type="term" value="F:DNA binding"/>
    <property type="evidence" value="ECO:0007669"/>
    <property type="project" value="UniProtKB-UniRule"/>
</dbReference>
<dbReference type="SUPFAM" id="SSF55257">
    <property type="entry name" value="RBP11-like subunits of RNA polymerase"/>
    <property type="match status" value="1"/>
</dbReference>
<evidence type="ECO:0000256" key="9">
    <source>
        <dbReference type="ARBA" id="ARBA00033070"/>
    </source>
</evidence>
<dbReference type="AlphaFoldDB" id="A0A1G2KYR4"/>
<dbReference type="InterPro" id="IPR011260">
    <property type="entry name" value="RNAP_asu_C"/>
</dbReference>
<feature type="compositionally biased region" description="Acidic residues" evidence="12">
    <location>
        <begin position="245"/>
        <end position="255"/>
    </location>
</feature>
<dbReference type="InterPro" id="IPR011262">
    <property type="entry name" value="DNA-dir_RNA_pol_insert"/>
</dbReference>
<dbReference type="Gene3D" id="3.30.1360.10">
    <property type="entry name" value="RNA polymerase, RBP11-like subunit"/>
    <property type="match status" value="1"/>
</dbReference>
<evidence type="ECO:0000256" key="8">
    <source>
        <dbReference type="ARBA" id="ARBA00032524"/>
    </source>
</evidence>
<dbReference type="Proteomes" id="UP000177177">
    <property type="component" value="Unassembled WGS sequence"/>
</dbReference>
<dbReference type="SUPFAM" id="SSF47789">
    <property type="entry name" value="C-terminal domain of RNA polymerase alpha subunit"/>
    <property type="match status" value="1"/>
</dbReference>
<keyword evidence="5 11" id="KW-0808">Transferase</keyword>
<reference evidence="14 15" key="1">
    <citation type="journal article" date="2016" name="Nat. Commun.">
        <title>Thousands of microbial genomes shed light on interconnected biogeochemical processes in an aquifer system.</title>
        <authorList>
            <person name="Anantharaman K."/>
            <person name="Brown C.T."/>
            <person name="Hug L.A."/>
            <person name="Sharon I."/>
            <person name="Castelle C.J."/>
            <person name="Probst A.J."/>
            <person name="Thomas B.C."/>
            <person name="Singh A."/>
            <person name="Wilkins M.J."/>
            <person name="Karaoz U."/>
            <person name="Brodie E.L."/>
            <person name="Williams K.H."/>
            <person name="Hubbard S.S."/>
            <person name="Banfield J.F."/>
        </authorList>
    </citation>
    <scope>NUCLEOTIDE SEQUENCE [LARGE SCALE GENOMIC DNA]</scope>
</reference>
<evidence type="ECO:0000256" key="4">
    <source>
        <dbReference type="ARBA" id="ARBA00022478"/>
    </source>
</evidence>
<dbReference type="GO" id="GO:0000428">
    <property type="term" value="C:DNA-directed RNA polymerase complex"/>
    <property type="evidence" value="ECO:0007669"/>
    <property type="project" value="UniProtKB-KW"/>
</dbReference>
<name>A0A1G2KYR4_9BACT</name>
<evidence type="ECO:0000313" key="15">
    <source>
        <dbReference type="Proteomes" id="UP000177177"/>
    </source>
</evidence>
<dbReference type="EC" id="2.7.7.6" evidence="2 11"/>
<dbReference type="InterPro" id="IPR011773">
    <property type="entry name" value="DNA-dir_RpoA"/>
</dbReference>
<dbReference type="Gene3D" id="2.170.120.12">
    <property type="entry name" value="DNA-directed RNA polymerase, insert domain"/>
    <property type="match status" value="1"/>
</dbReference>
<dbReference type="NCBIfam" id="NF003519">
    <property type="entry name" value="PRK05182.2-5"/>
    <property type="match status" value="1"/>
</dbReference>
<evidence type="ECO:0000256" key="2">
    <source>
        <dbReference type="ARBA" id="ARBA00012418"/>
    </source>
</evidence>
<feature type="region of interest" description="Alpha N-terminal domain (alpha-NTD)" evidence="11">
    <location>
        <begin position="1"/>
        <end position="238"/>
    </location>
</feature>